<gene>
    <name evidence="1" type="ORF">OKIOD_LOCUS6123</name>
</gene>
<dbReference type="InterPro" id="IPR001680">
    <property type="entry name" value="WD40_rpt"/>
</dbReference>
<dbReference type="EMBL" id="OU015569">
    <property type="protein sequence ID" value="CAG5096319.1"/>
    <property type="molecule type" value="Genomic_DNA"/>
</dbReference>
<dbReference type="PANTHER" id="PTHR19863:SF11">
    <property type="entry name" value="WD REPEAT-CONTAINING PROTEIN 47-LIKE PROTEIN"/>
    <property type="match status" value="1"/>
</dbReference>
<dbReference type="InterPro" id="IPR015943">
    <property type="entry name" value="WD40/YVTN_repeat-like_dom_sf"/>
</dbReference>
<dbReference type="InterPro" id="IPR036322">
    <property type="entry name" value="WD40_repeat_dom_sf"/>
</dbReference>
<evidence type="ECO:0000313" key="1">
    <source>
        <dbReference type="EMBL" id="CAG5096319.1"/>
    </source>
</evidence>
<proteinExistence type="predicted"/>
<dbReference type="Gene3D" id="2.130.10.10">
    <property type="entry name" value="YVTN repeat-like/Quinoprotein amine dehydrogenase"/>
    <property type="match status" value="1"/>
</dbReference>
<organism evidence="1 2">
    <name type="scientific">Oikopleura dioica</name>
    <name type="common">Tunicate</name>
    <dbReference type="NCBI Taxonomy" id="34765"/>
    <lineage>
        <taxon>Eukaryota</taxon>
        <taxon>Metazoa</taxon>
        <taxon>Chordata</taxon>
        <taxon>Tunicata</taxon>
        <taxon>Appendicularia</taxon>
        <taxon>Copelata</taxon>
        <taxon>Oikopleuridae</taxon>
        <taxon>Oikopleura</taxon>
    </lineage>
</organism>
<dbReference type="SUPFAM" id="SSF50978">
    <property type="entry name" value="WD40 repeat-like"/>
    <property type="match status" value="1"/>
</dbReference>
<protein>
    <submittedName>
        <fullName evidence="1">Oidioi.mRNA.OKI2018_I69.XSR.g14565.t1.cds</fullName>
    </submittedName>
</protein>
<sequence>MIEELHKVHEASIYCLAMSPNGHYLATGSNDKAVKIFSNASEGLKMQTEMTNHDGTVRAVQFLPDAGQNAILASGGAGSGRVYLTDVAAEQVLSYVLPSNAGVITDITAPSRHLLYLTSGPTVVSWDTRQKNTETLSLGDLAVQSLSSNTGEPNFLATGSENGTVAFWDMRNTELPLYQQKAHNKAVRSIAMQGQWLIAGSMDQHISLHNLQKFQNLVTIDCGEKVVGCDISTDIDCAISTQSDGSCHFWKISFDSAEL</sequence>
<keyword evidence="2" id="KW-1185">Reference proteome</keyword>
<dbReference type="Pfam" id="PF00400">
    <property type="entry name" value="WD40"/>
    <property type="match status" value="3"/>
</dbReference>
<reference evidence="1 2" key="1">
    <citation type="submission" date="2021-04" db="EMBL/GenBank/DDBJ databases">
        <authorList>
            <person name="Bliznina A."/>
        </authorList>
    </citation>
    <scope>NUCLEOTIDE SEQUENCE [LARGE SCALE GENOMIC DNA]</scope>
</reference>
<dbReference type="Proteomes" id="UP001158576">
    <property type="component" value="Chromosome XSR"/>
</dbReference>
<dbReference type="InterPro" id="IPR040067">
    <property type="entry name" value="WDR47"/>
</dbReference>
<name>A0ABN7SA57_OIKDI</name>
<dbReference type="PANTHER" id="PTHR19863">
    <property type="entry name" value="NEMITIN (NEURONAL ENRICHED MAP INTERACTING PROTEIN) HOMOLOG"/>
    <property type="match status" value="1"/>
</dbReference>
<evidence type="ECO:0000313" key="2">
    <source>
        <dbReference type="Proteomes" id="UP001158576"/>
    </source>
</evidence>
<accession>A0ABN7SA57</accession>
<dbReference type="SMART" id="SM00320">
    <property type="entry name" value="WD40"/>
    <property type="match status" value="5"/>
</dbReference>